<reference evidence="2 3" key="1">
    <citation type="submission" date="2022-04" db="EMBL/GenBank/DDBJ databases">
        <title>Halobacillus sp. isolated from saltern.</title>
        <authorList>
            <person name="Won M."/>
            <person name="Lee C.-M."/>
            <person name="Woen H.-Y."/>
            <person name="Kwon S.-W."/>
        </authorList>
    </citation>
    <scope>NUCLEOTIDE SEQUENCE [LARGE SCALE GENOMIC DNA]</scope>
    <source>
        <strain evidence="2 3">SSTM10-2</strain>
    </source>
</reference>
<dbReference type="InterPro" id="IPR015947">
    <property type="entry name" value="PUA-like_sf"/>
</dbReference>
<dbReference type="CDD" id="cd06555">
    <property type="entry name" value="ASCH_PF0470_like"/>
    <property type="match status" value="1"/>
</dbReference>
<dbReference type="SUPFAM" id="SSF88697">
    <property type="entry name" value="PUA domain-like"/>
    <property type="match status" value="1"/>
</dbReference>
<keyword evidence="3" id="KW-1185">Reference proteome</keyword>
<protein>
    <submittedName>
        <fullName evidence="2">ASCH domain-containing protein</fullName>
    </submittedName>
</protein>
<dbReference type="Gene3D" id="2.30.130.30">
    <property type="entry name" value="Hypothetical protein"/>
    <property type="match status" value="1"/>
</dbReference>
<dbReference type="SMART" id="SM01022">
    <property type="entry name" value="ASCH"/>
    <property type="match status" value="1"/>
</dbReference>
<sequence>MEHAMKLYENPFRLMREGKKHVEVRLNDEKRRKVKIGDVIEFRSLSESSSTMRTEVINLQSYPTFQEMYEHIPSEDLGVEALSLEEMVNSTYEIYTPEQEKQWGALAISIQPLR</sequence>
<feature type="domain" description="ASCH" evidence="1">
    <location>
        <begin position="5"/>
        <end position="114"/>
    </location>
</feature>
<dbReference type="Proteomes" id="UP000831880">
    <property type="component" value="Chromosome"/>
</dbReference>
<organism evidence="2 3">
    <name type="scientific">Halobacillus shinanisalinarum</name>
    <dbReference type="NCBI Taxonomy" id="2932258"/>
    <lineage>
        <taxon>Bacteria</taxon>
        <taxon>Bacillati</taxon>
        <taxon>Bacillota</taxon>
        <taxon>Bacilli</taxon>
        <taxon>Bacillales</taxon>
        <taxon>Bacillaceae</taxon>
        <taxon>Halobacillus</taxon>
    </lineage>
</organism>
<evidence type="ECO:0000313" key="3">
    <source>
        <dbReference type="Proteomes" id="UP000831880"/>
    </source>
</evidence>
<dbReference type="EMBL" id="CP095074">
    <property type="protein sequence ID" value="UOQ91752.1"/>
    <property type="molecule type" value="Genomic_DNA"/>
</dbReference>
<dbReference type="InterPro" id="IPR007374">
    <property type="entry name" value="ASCH_domain"/>
</dbReference>
<name>A0ABY4GUB0_9BACI</name>
<dbReference type="Pfam" id="PF04266">
    <property type="entry name" value="ASCH"/>
    <property type="match status" value="1"/>
</dbReference>
<evidence type="ECO:0000259" key="1">
    <source>
        <dbReference type="SMART" id="SM01022"/>
    </source>
</evidence>
<evidence type="ECO:0000313" key="2">
    <source>
        <dbReference type="EMBL" id="UOQ91752.1"/>
    </source>
</evidence>
<accession>A0ABY4GUB0</accession>
<dbReference type="RefSeq" id="WP_244751363.1">
    <property type="nucleotide sequence ID" value="NZ_CP095074.1"/>
</dbReference>
<gene>
    <name evidence="2" type="ORF">MUO14_14525</name>
</gene>
<dbReference type="PIRSF" id="PIRSF016134">
    <property type="entry name" value="UCP016134"/>
    <property type="match status" value="1"/>
</dbReference>
<dbReference type="InterPro" id="IPR016645">
    <property type="entry name" value="UCP016134"/>
</dbReference>
<proteinExistence type="predicted"/>